<keyword evidence="11" id="KW-1185">Reference proteome</keyword>
<dbReference type="GO" id="GO:0008270">
    <property type="term" value="F:zinc ion binding"/>
    <property type="evidence" value="ECO:0007669"/>
    <property type="project" value="UniProtKB-KW"/>
</dbReference>
<protein>
    <recommendedName>
        <fullName evidence="9">Zinc finger PHD-type domain-containing protein</fullName>
    </recommendedName>
</protein>
<dbReference type="InterPro" id="IPR001965">
    <property type="entry name" value="Znf_PHD"/>
</dbReference>
<dbReference type="InterPro" id="IPR011011">
    <property type="entry name" value="Znf_FYVE_PHD"/>
</dbReference>
<feature type="binding site" evidence="7">
    <location>
        <position position="307"/>
    </location>
    <ligand>
        <name>Zn(2+)</name>
        <dbReference type="ChEBI" id="CHEBI:29105"/>
        <label>1</label>
    </ligand>
</feature>
<dbReference type="PANTHER" id="PTHR10333">
    <property type="entry name" value="INHIBITOR OF GROWTH PROTEIN"/>
    <property type="match status" value="1"/>
</dbReference>
<proteinExistence type="inferred from homology"/>
<evidence type="ECO:0000313" key="10">
    <source>
        <dbReference type="EMBL" id="CBX93271.1"/>
    </source>
</evidence>
<feature type="domain" description="Zinc finger PHD-type" evidence="9">
    <location>
        <begin position="306"/>
        <end position="352"/>
    </location>
</feature>
<dbReference type="GO" id="GO:0000123">
    <property type="term" value="C:histone acetyltransferase complex"/>
    <property type="evidence" value="ECO:0007669"/>
    <property type="project" value="TreeGrafter"/>
</dbReference>
<dbReference type="VEuPathDB" id="FungiDB:LEMA_P041720.1"/>
<dbReference type="Proteomes" id="UP000002668">
    <property type="component" value="Genome"/>
</dbReference>
<feature type="region of interest" description="Disordered" evidence="8">
    <location>
        <begin position="278"/>
        <end position="306"/>
    </location>
</feature>
<evidence type="ECO:0000256" key="2">
    <source>
        <dbReference type="ARBA" id="ARBA00010210"/>
    </source>
</evidence>
<evidence type="ECO:0000313" key="11">
    <source>
        <dbReference type="Proteomes" id="UP000002668"/>
    </source>
</evidence>
<dbReference type="InterPro" id="IPR013083">
    <property type="entry name" value="Znf_RING/FYVE/PHD"/>
</dbReference>
<dbReference type="RefSeq" id="XP_003836636.1">
    <property type="nucleotide sequence ID" value="XM_003836588.1"/>
</dbReference>
<dbReference type="GeneID" id="13287449"/>
<dbReference type="SMART" id="SM00249">
    <property type="entry name" value="PHD"/>
    <property type="match status" value="1"/>
</dbReference>
<feature type="binding site" evidence="7">
    <location>
        <position position="321"/>
    </location>
    <ligand>
        <name>Zn(2+)</name>
        <dbReference type="ChEBI" id="CHEBI:29105"/>
        <label>2</label>
    </ligand>
</feature>
<comment type="subcellular location">
    <subcellularLocation>
        <location evidence="1">Nucleus</location>
    </subcellularLocation>
</comment>
<feature type="binding site" evidence="7">
    <location>
        <position position="348"/>
    </location>
    <ligand>
        <name>Zn(2+)</name>
        <dbReference type="ChEBI" id="CHEBI:29105"/>
        <label>2</label>
    </ligand>
</feature>
<dbReference type="PANTHER" id="PTHR10333:SF94">
    <property type="entry name" value="FINGER DOMAIN PROTEIN, PUTATIVE (AFU_ORTHOLOGUE AFUA_3G11940)-RELATED"/>
    <property type="match status" value="1"/>
</dbReference>
<dbReference type="STRING" id="985895.E4ZNQ2"/>
<evidence type="ECO:0000256" key="1">
    <source>
        <dbReference type="ARBA" id="ARBA00004123"/>
    </source>
</evidence>
<dbReference type="InterPro" id="IPR028651">
    <property type="entry name" value="ING_fam"/>
</dbReference>
<evidence type="ECO:0000256" key="4">
    <source>
        <dbReference type="ARBA" id="ARBA00022771"/>
    </source>
</evidence>
<keyword evidence="3 7" id="KW-0479">Metal-binding</keyword>
<dbReference type="Gene3D" id="3.30.40.10">
    <property type="entry name" value="Zinc/RING finger domain, C3HC4 (zinc finger)"/>
    <property type="match status" value="1"/>
</dbReference>
<dbReference type="SUPFAM" id="SSF57903">
    <property type="entry name" value="FYVE/PHD zinc finger"/>
    <property type="match status" value="1"/>
</dbReference>
<dbReference type="OrthoDB" id="5417730at2759"/>
<keyword evidence="5 7" id="KW-0862">Zinc</keyword>
<feature type="binding site" evidence="7">
    <location>
        <position position="309"/>
    </location>
    <ligand>
        <name>Zn(2+)</name>
        <dbReference type="ChEBI" id="CHEBI:29105"/>
        <label>1</label>
    </ligand>
</feature>
<feature type="binding site" evidence="7">
    <location>
        <position position="333"/>
    </location>
    <ligand>
        <name>Zn(2+)</name>
        <dbReference type="ChEBI" id="CHEBI:29105"/>
        <label>1</label>
    </ligand>
</feature>
<accession>E4ZNQ2</accession>
<feature type="binding site" evidence="7">
    <location>
        <position position="351"/>
    </location>
    <ligand>
        <name>Zn(2+)</name>
        <dbReference type="ChEBI" id="CHEBI:29105"/>
        <label>2</label>
    </ligand>
</feature>
<dbReference type="AlphaFoldDB" id="E4ZNQ2"/>
<dbReference type="GO" id="GO:0004402">
    <property type="term" value="F:histone acetyltransferase activity"/>
    <property type="evidence" value="ECO:0007669"/>
    <property type="project" value="TreeGrafter"/>
</dbReference>
<dbReference type="OMA" id="ICCANED"/>
<dbReference type="EMBL" id="FP929105">
    <property type="protein sequence ID" value="CBX93271.1"/>
    <property type="molecule type" value="Genomic_DNA"/>
</dbReference>
<dbReference type="GO" id="GO:0006355">
    <property type="term" value="P:regulation of DNA-templated transcription"/>
    <property type="evidence" value="ECO:0007669"/>
    <property type="project" value="TreeGrafter"/>
</dbReference>
<name>E4ZNQ2_LEPMJ</name>
<feature type="region of interest" description="Disordered" evidence="8">
    <location>
        <begin position="1"/>
        <end position="37"/>
    </location>
</feature>
<sequence length="407" mass="45494">MKRKLSISPSPSNERDGKQVATLQSQPAEPATGYLTQPPTYGVYQHNILEGSGQEGAKLITTSKTRDDAHDFMRNHALLLINANPRWGATEEHTTYNIYEILDSKHYIQLRYDISPIHFTDFDEVGDPLWQRGAAPMVAPRHYGIYFSLHPKDGEDVETKKQFSGGYTCLGEASHAMTLSARAFLAKHSGSKAEERSLELLDDAGRLAQKYWIEEGRLVDGVFMQEEEWEAMLDQRDEGMYVPPVIKGKRHSVLRMPTPELPMGRKGPENDHVEVHNAEPAQLTPPPDISAQEGEKEEDGDPTKPWCSCRQPDDGLLMICCANEDKCPVKWYHARCLGIRDAPEDWLCPECDPTTKGAKKTAVKKRVKKTVGRKVANKTAAKKMADNPATQKKGNDGRVAMKKSKSG</sequence>
<feature type="region of interest" description="Disordered" evidence="8">
    <location>
        <begin position="378"/>
        <end position="407"/>
    </location>
</feature>
<feature type="binding site" evidence="7">
    <location>
        <position position="336"/>
    </location>
    <ligand>
        <name>Zn(2+)</name>
        <dbReference type="ChEBI" id="CHEBI:29105"/>
        <label>1</label>
    </ligand>
</feature>
<keyword evidence="4" id="KW-0863">Zinc-finger</keyword>
<evidence type="ECO:0000256" key="3">
    <source>
        <dbReference type="ARBA" id="ARBA00022723"/>
    </source>
</evidence>
<dbReference type="HOGENOM" id="CLU_676273_0_0_1"/>
<keyword evidence="6" id="KW-0539">Nucleus</keyword>
<evidence type="ECO:0000256" key="7">
    <source>
        <dbReference type="PIRSR" id="PIRSR628651-51"/>
    </source>
</evidence>
<dbReference type="InParanoid" id="E4ZNQ2"/>
<evidence type="ECO:0000256" key="6">
    <source>
        <dbReference type="ARBA" id="ARBA00023242"/>
    </source>
</evidence>
<reference evidence="11" key="1">
    <citation type="journal article" date="2011" name="Nat. Commun.">
        <title>Effector diversification within compartments of the Leptosphaeria maculans genome affected by Repeat-Induced Point mutations.</title>
        <authorList>
            <person name="Rouxel T."/>
            <person name="Grandaubert J."/>
            <person name="Hane J.K."/>
            <person name="Hoede C."/>
            <person name="van de Wouw A.P."/>
            <person name="Couloux A."/>
            <person name="Dominguez V."/>
            <person name="Anthouard V."/>
            <person name="Bally P."/>
            <person name="Bourras S."/>
            <person name="Cozijnsen A.J."/>
            <person name="Ciuffetti L.M."/>
            <person name="Degrave A."/>
            <person name="Dilmaghani A."/>
            <person name="Duret L."/>
            <person name="Fudal I."/>
            <person name="Goodwin S.B."/>
            <person name="Gout L."/>
            <person name="Glaser N."/>
            <person name="Linglin J."/>
            <person name="Kema G.H.J."/>
            <person name="Lapalu N."/>
            <person name="Lawrence C.B."/>
            <person name="May K."/>
            <person name="Meyer M."/>
            <person name="Ollivier B."/>
            <person name="Poulain J."/>
            <person name="Schoch C.L."/>
            <person name="Simon A."/>
            <person name="Spatafora J.W."/>
            <person name="Stachowiak A."/>
            <person name="Turgeon B.G."/>
            <person name="Tyler B.M."/>
            <person name="Vincent D."/>
            <person name="Weissenbach J."/>
            <person name="Amselem J."/>
            <person name="Quesneville H."/>
            <person name="Oliver R.P."/>
            <person name="Wincker P."/>
            <person name="Balesdent M.-H."/>
            <person name="Howlett B.J."/>
        </authorList>
    </citation>
    <scope>NUCLEOTIDE SEQUENCE [LARGE SCALE GENOMIC DNA]</scope>
    <source>
        <strain evidence="11">JN3 / isolate v23.1.3 / race Av1-4-5-6-7-8</strain>
    </source>
</reference>
<dbReference type="GO" id="GO:0005634">
    <property type="term" value="C:nucleus"/>
    <property type="evidence" value="ECO:0007669"/>
    <property type="project" value="UniProtKB-SubCell"/>
</dbReference>
<evidence type="ECO:0000259" key="9">
    <source>
        <dbReference type="SMART" id="SM00249"/>
    </source>
</evidence>
<comment type="similarity">
    <text evidence="2">Belongs to the ING family.</text>
</comment>
<evidence type="ECO:0000256" key="8">
    <source>
        <dbReference type="SAM" id="MobiDB-lite"/>
    </source>
</evidence>
<feature type="binding site" evidence="7">
    <location>
        <position position="327"/>
    </location>
    <ligand>
        <name>Zn(2+)</name>
        <dbReference type="ChEBI" id="CHEBI:29105"/>
        <label>2</label>
    </ligand>
</feature>
<organism evidence="11">
    <name type="scientific">Leptosphaeria maculans (strain JN3 / isolate v23.1.3 / race Av1-4-5-6-7-8)</name>
    <name type="common">Blackleg fungus</name>
    <name type="synonym">Phoma lingam</name>
    <dbReference type="NCBI Taxonomy" id="985895"/>
    <lineage>
        <taxon>Eukaryota</taxon>
        <taxon>Fungi</taxon>
        <taxon>Dikarya</taxon>
        <taxon>Ascomycota</taxon>
        <taxon>Pezizomycotina</taxon>
        <taxon>Dothideomycetes</taxon>
        <taxon>Pleosporomycetidae</taxon>
        <taxon>Pleosporales</taxon>
        <taxon>Pleosporineae</taxon>
        <taxon>Leptosphaeriaceae</taxon>
        <taxon>Plenodomus</taxon>
        <taxon>Plenodomus lingam/Leptosphaeria maculans species complex</taxon>
    </lineage>
</organism>
<dbReference type="eggNOG" id="KOG1634">
    <property type="taxonomic scope" value="Eukaryota"/>
</dbReference>
<gene>
    <name evidence="10" type="ORF">LEMA_P041720.1</name>
</gene>
<evidence type="ECO:0000256" key="5">
    <source>
        <dbReference type="ARBA" id="ARBA00022833"/>
    </source>
</evidence>